<evidence type="ECO:0000256" key="1">
    <source>
        <dbReference type="ARBA" id="ARBA00023002"/>
    </source>
</evidence>
<dbReference type="SUPFAM" id="SSF53720">
    <property type="entry name" value="ALDH-like"/>
    <property type="match status" value="1"/>
</dbReference>
<name>A0ABV2FDA3_9BACL</name>
<keyword evidence="4" id="KW-1185">Reference proteome</keyword>
<dbReference type="InterPro" id="IPR016160">
    <property type="entry name" value="Ald_DH_CS_CYS"/>
</dbReference>
<dbReference type="InterPro" id="IPR015590">
    <property type="entry name" value="Aldehyde_DH_dom"/>
</dbReference>
<proteinExistence type="predicted"/>
<dbReference type="Gene3D" id="3.40.605.10">
    <property type="entry name" value="Aldehyde Dehydrogenase, Chain A, domain 1"/>
    <property type="match status" value="1"/>
</dbReference>
<comment type="caution">
    <text evidence="3">The sequence shown here is derived from an EMBL/GenBank/DDBJ whole genome shotgun (WGS) entry which is preliminary data.</text>
</comment>
<dbReference type="Proteomes" id="UP001549098">
    <property type="component" value="Unassembled WGS sequence"/>
</dbReference>
<dbReference type="InterPro" id="IPR016161">
    <property type="entry name" value="Ald_DH/histidinol_DH"/>
</dbReference>
<dbReference type="InterPro" id="IPR016163">
    <property type="entry name" value="Ald_DH_C"/>
</dbReference>
<dbReference type="PROSITE" id="PS00070">
    <property type="entry name" value="ALDEHYDE_DEHYDR_CYS"/>
    <property type="match status" value="1"/>
</dbReference>
<accession>A0ABV2FDA3</accession>
<dbReference type="GO" id="GO:0004029">
    <property type="term" value="F:aldehyde dehydrogenase (NAD+) activity"/>
    <property type="evidence" value="ECO:0007669"/>
    <property type="project" value="UniProtKB-EC"/>
</dbReference>
<protein>
    <submittedName>
        <fullName evidence="3">Aldehyde dehydrogenase (NAD+)</fullName>
        <ecNumber evidence="3">1.2.1.3</ecNumber>
    </submittedName>
</protein>
<evidence type="ECO:0000259" key="2">
    <source>
        <dbReference type="Pfam" id="PF00171"/>
    </source>
</evidence>
<dbReference type="EC" id="1.2.1.3" evidence="3"/>
<evidence type="ECO:0000313" key="4">
    <source>
        <dbReference type="Proteomes" id="UP001549098"/>
    </source>
</evidence>
<gene>
    <name evidence="3" type="ORF">ABID47_006414</name>
</gene>
<reference evidence="3 4" key="1">
    <citation type="submission" date="2024-06" db="EMBL/GenBank/DDBJ databases">
        <title>Genomic Encyclopedia of Type Strains, Phase IV (KMG-IV): sequencing the most valuable type-strain genomes for metagenomic binning, comparative biology and taxonomic classification.</title>
        <authorList>
            <person name="Goeker M."/>
        </authorList>
    </citation>
    <scope>NUCLEOTIDE SEQUENCE [LARGE SCALE GENOMIC DNA]</scope>
    <source>
        <strain evidence="3 4">DSM 17253</strain>
    </source>
</reference>
<keyword evidence="1 3" id="KW-0560">Oxidoreductase</keyword>
<organism evidence="3 4">
    <name type="scientific">Paenibacillus favisporus</name>
    <dbReference type="NCBI Taxonomy" id="221028"/>
    <lineage>
        <taxon>Bacteria</taxon>
        <taxon>Bacillati</taxon>
        <taxon>Bacillota</taxon>
        <taxon>Bacilli</taxon>
        <taxon>Bacillales</taxon>
        <taxon>Paenibacillaceae</taxon>
        <taxon>Paenibacillus</taxon>
    </lineage>
</organism>
<dbReference type="RefSeq" id="WP_354503013.1">
    <property type="nucleotide sequence ID" value="NZ_JBEPLV010000009.1"/>
</dbReference>
<evidence type="ECO:0000313" key="3">
    <source>
        <dbReference type="EMBL" id="MET3549753.1"/>
    </source>
</evidence>
<dbReference type="Gene3D" id="3.40.309.10">
    <property type="entry name" value="Aldehyde Dehydrogenase, Chain A, domain 2"/>
    <property type="match status" value="1"/>
</dbReference>
<dbReference type="InterPro" id="IPR016162">
    <property type="entry name" value="Ald_DH_N"/>
</dbReference>
<dbReference type="Pfam" id="PF00171">
    <property type="entry name" value="Aldedh"/>
    <property type="match status" value="1"/>
</dbReference>
<dbReference type="EMBL" id="JBEPLV010000009">
    <property type="protein sequence ID" value="MET3549753.1"/>
    <property type="molecule type" value="Genomic_DNA"/>
</dbReference>
<dbReference type="PANTHER" id="PTHR11699">
    <property type="entry name" value="ALDEHYDE DEHYDROGENASE-RELATED"/>
    <property type="match status" value="1"/>
</dbReference>
<sequence>MVHSRNWIGGEWITPAPDELAVKNPSNIHEEIGVLHLSDASHIAQAEQAARAAYRSWSRLTGAARGEHLYRMAAALESASADVARLASMEMGKPITEMQGEVIRGVNLLRYYAAEGVRSNGVVIPASEPNVLQHTKKVPLGVVGVITPWNFPVAIPLWKIAPALICGNTVVWKPAENASLTATLLCEVFAAAALPPGVLNLVVGKGSRIGDALLEQISLDAVSFTGSTATGTRIAQICAKRNIKYQTEMGGKNAAVILNDADLEKTVPMIVSGAYRSAGQKCTATSRIIIESGIYDAFIEAMKKAIDGIKLAPSLDPSAYLGPVASASQYEAVMSYVKLARDQAEIVAEGRSAEANEEGYYIPPIAAAGVDPSHPLIQEEIFGPVTAMLKAADFDEAIALCNQSLYGLSASLFTRDLSYAHRFLDDAQAGMVRVNQETAGVEYQSPFGGLKLSSSHSREQGQAALDFYTELKTCAIRYW</sequence>
<feature type="domain" description="Aldehyde dehydrogenase" evidence="2">
    <location>
        <begin position="12"/>
        <end position="473"/>
    </location>
</feature>